<sequence>MTPQDAYSLVKERFKLARTLAVSNSQTGEVVGRVSRVSPVEVDENEFVINVVVDHEVYYKYPFLGRLGVLLAAVDIRTLSVVLMRAVGYQRKDANVVAVTSKDVAEVLEGDSEEPGGLLTNVIVKCRPLTRVDVLDHNAVEVGDLVVEPQSPVVLPKAWLVEQALSLNRGSVKLGVLHESYSAGQEVVVSVDVSDLNYHALVLGTTGAGKTSFIKDLLSSLYISQPEDRAFVLDATGDYYNSFLPPDGRTNFERWVGRMNSIEMTVVYPITRAWLRRFAKGTTLSMITSSYYDLYVRSLVSYVQSKGREIKVVVEGNKIRVVSSDWRAEVKLIPFFFRFSTVRSVLPRLNPYFSEQASHFLRIALRELRPKSLKELIELLDKSDLMDRLQVHRSTRENIMRGLHSLHETGLFDLRAERLPLSQADGRLVVFDLYNLEADDFSQKVLAYYFLDRLFSKREQEVREGRVSGRYLVVIDEAHRFFPSSRGGDNDIYYVSHVAGKVSQMMRLGRRRKVGFIFATHAPEDLNETVVELSNTKVLFRMDRGTAESLGLSKQEAWELSLEQNGVAYLLSPWLREGRIKMRVPIPPPLGHYDLSRT</sequence>
<dbReference type="InterPro" id="IPR027417">
    <property type="entry name" value="P-loop_NTPase"/>
</dbReference>
<organism evidence="2 4">
    <name type="scientific">Sulfodiicoccus acidiphilus</name>
    <dbReference type="NCBI Taxonomy" id="1670455"/>
    <lineage>
        <taxon>Archaea</taxon>
        <taxon>Thermoproteota</taxon>
        <taxon>Thermoprotei</taxon>
        <taxon>Sulfolobales</taxon>
        <taxon>Sulfolobaceae</taxon>
        <taxon>Sulfodiicoccus</taxon>
    </lineage>
</organism>
<dbReference type="Proteomes" id="UP000616143">
    <property type="component" value="Unassembled WGS sequence"/>
</dbReference>
<reference evidence="2" key="3">
    <citation type="journal article" date="2019" name="BMC Res. Notes">
        <title>Complete genome sequence of the Sulfodiicoccus acidiphilus strain HS-1T, the first crenarchaeon that lacks polB3, isolated from an acidic hot spring in Ohwaku-dani, Hakone, Japan.</title>
        <authorList>
            <person name="Sakai H.D."/>
            <person name="Kurosawa N."/>
        </authorList>
    </citation>
    <scope>NUCLEOTIDE SEQUENCE</scope>
    <source>
        <strain evidence="2">HS-1</strain>
    </source>
</reference>
<dbReference type="EMBL" id="BMQS01000012">
    <property type="protein sequence ID" value="GGT98183.1"/>
    <property type="molecule type" value="Genomic_DNA"/>
</dbReference>
<name>A0A348B6G3_9CREN</name>
<evidence type="ECO:0000313" key="4">
    <source>
        <dbReference type="Proteomes" id="UP000276741"/>
    </source>
</evidence>
<proteinExistence type="predicted"/>
<dbReference type="PANTHER" id="PTHR30121:SF1">
    <property type="entry name" value="AAA+ ATPASE DOMAIN-CONTAINING PROTEIN"/>
    <property type="match status" value="1"/>
</dbReference>
<dbReference type="GeneID" id="38667615"/>
<reference evidence="3" key="1">
    <citation type="journal article" date="2014" name="Int. J. Syst. Evol. Microbiol.">
        <title>Complete genome sequence of Corynebacterium casei LMG S-19264T (=DSM 44701T), isolated from a smear-ripened cheese.</title>
        <authorList>
            <consortium name="US DOE Joint Genome Institute (JGI-PGF)"/>
            <person name="Walter F."/>
            <person name="Albersmeier A."/>
            <person name="Kalinowski J."/>
            <person name="Ruckert C."/>
        </authorList>
    </citation>
    <scope>NUCLEOTIDE SEQUENCE</scope>
    <source>
        <strain evidence="3">JCM 31740</strain>
    </source>
</reference>
<dbReference type="KEGG" id="sacd:HS1genome_2154"/>
<accession>A0A348B6G3</accession>
<protein>
    <submittedName>
        <fullName evidence="2">ATPase AAA</fullName>
    </submittedName>
</protein>
<dbReference type="Pfam" id="PF01935">
    <property type="entry name" value="DUF87"/>
    <property type="match status" value="1"/>
</dbReference>
<dbReference type="Gene3D" id="3.40.50.300">
    <property type="entry name" value="P-loop containing nucleotide triphosphate hydrolases"/>
    <property type="match status" value="2"/>
</dbReference>
<evidence type="ECO:0000259" key="1">
    <source>
        <dbReference type="Pfam" id="PF01935"/>
    </source>
</evidence>
<keyword evidence="4" id="KW-1185">Reference proteome</keyword>
<dbReference type="RefSeq" id="WP_126451036.1">
    <property type="nucleotide sequence ID" value="NZ_AP018553.1"/>
</dbReference>
<dbReference type="AlphaFoldDB" id="A0A348B6G3"/>
<dbReference type="OrthoDB" id="10575at2157"/>
<dbReference type="SUPFAM" id="SSF52540">
    <property type="entry name" value="P-loop containing nucleoside triphosphate hydrolases"/>
    <property type="match status" value="1"/>
</dbReference>
<dbReference type="InterPro" id="IPR051162">
    <property type="entry name" value="T4SS_component"/>
</dbReference>
<evidence type="ECO:0000313" key="2">
    <source>
        <dbReference type="EMBL" id="BBD73765.1"/>
    </source>
</evidence>
<feature type="domain" description="Helicase HerA central" evidence="1">
    <location>
        <begin position="183"/>
        <end position="435"/>
    </location>
</feature>
<reference evidence="3" key="4">
    <citation type="submission" date="2020-09" db="EMBL/GenBank/DDBJ databases">
        <authorList>
            <person name="Sun Q."/>
            <person name="Ohkuma M."/>
        </authorList>
    </citation>
    <scope>NUCLEOTIDE SEQUENCE</scope>
    <source>
        <strain evidence="3">JCM 31740</strain>
    </source>
</reference>
<dbReference type="EMBL" id="AP018553">
    <property type="protein sequence ID" value="BBD73765.1"/>
    <property type="molecule type" value="Genomic_DNA"/>
</dbReference>
<gene>
    <name evidence="3" type="ORF">GCM10007116_14700</name>
    <name evidence="2" type="ORF">HS1genome_2154</name>
</gene>
<dbReference type="InterPro" id="IPR002789">
    <property type="entry name" value="HerA_central"/>
</dbReference>
<reference evidence="4" key="2">
    <citation type="submission" date="2018-04" db="EMBL/GenBank/DDBJ databases">
        <title>Complete genome sequence of Sulfodiicoccus acidiphilus strain HS-1.</title>
        <authorList>
            <person name="Sakai H.D."/>
            <person name="Kurosawa N."/>
        </authorList>
    </citation>
    <scope>NUCLEOTIDE SEQUENCE [LARGE SCALE GENOMIC DNA]</scope>
    <source>
        <strain evidence="4">HS-1</strain>
    </source>
</reference>
<dbReference type="Proteomes" id="UP000276741">
    <property type="component" value="Chromosome"/>
</dbReference>
<evidence type="ECO:0000313" key="3">
    <source>
        <dbReference type="EMBL" id="GGT98183.1"/>
    </source>
</evidence>
<dbReference type="PANTHER" id="PTHR30121">
    <property type="entry name" value="UNCHARACTERIZED PROTEIN YJGR-RELATED"/>
    <property type="match status" value="1"/>
</dbReference>